<keyword evidence="2" id="KW-1185">Reference proteome</keyword>
<dbReference type="AlphaFoldDB" id="A0AAN8Y6Y0"/>
<dbReference type="Proteomes" id="UP001371456">
    <property type="component" value="Unassembled WGS sequence"/>
</dbReference>
<gene>
    <name evidence="1" type="ORF">RDI58_019831</name>
</gene>
<reference evidence="1 2" key="1">
    <citation type="submission" date="2024-02" db="EMBL/GenBank/DDBJ databases">
        <title>de novo genome assembly of Solanum bulbocastanum strain 11H21.</title>
        <authorList>
            <person name="Hosaka A.J."/>
        </authorList>
    </citation>
    <scope>NUCLEOTIDE SEQUENCE [LARGE SCALE GENOMIC DNA]</scope>
    <source>
        <tissue evidence="1">Young leaves</tissue>
    </source>
</reference>
<dbReference type="EMBL" id="JBANQN010000008">
    <property type="protein sequence ID" value="KAK6782035.1"/>
    <property type="molecule type" value="Genomic_DNA"/>
</dbReference>
<evidence type="ECO:0000313" key="1">
    <source>
        <dbReference type="EMBL" id="KAK6782035.1"/>
    </source>
</evidence>
<accession>A0AAN8Y6Y0</accession>
<proteinExistence type="predicted"/>
<organism evidence="1 2">
    <name type="scientific">Solanum bulbocastanum</name>
    <name type="common">Wild potato</name>
    <dbReference type="NCBI Taxonomy" id="147425"/>
    <lineage>
        <taxon>Eukaryota</taxon>
        <taxon>Viridiplantae</taxon>
        <taxon>Streptophyta</taxon>
        <taxon>Embryophyta</taxon>
        <taxon>Tracheophyta</taxon>
        <taxon>Spermatophyta</taxon>
        <taxon>Magnoliopsida</taxon>
        <taxon>eudicotyledons</taxon>
        <taxon>Gunneridae</taxon>
        <taxon>Pentapetalae</taxon>
        <taxon>asterids</taxon>
        <taxon>lamiids</taxon>
        <taxon>Solanales</taxon>
        <taxon>Solanaceae</taxon>
        <taxon>Solanoideae</taxon>
        <taxon>Solaneae</taxon>
        <taxon>Solanum</taxon>
    </lineage>
</organism>
<protein>
    <submittedName>
        <fullName evidence="1">Uncharacterized protein</fullName>
    </submittedName>
</protein>
<sequence>MDYSHIGSSWVLMTDSDYPTFEKLNTKPASSTVFSFKKLTIALAKLAAMDSKLDALMIFVTQVRDIMFQITEMKERFDSFKYLLLATHLQMDKVKNFIGEIGADVDHIRLKLDQVIKEIVKIANRVQDNSSTIKTSISKKFEEMSTAITNSLSYFMCLH</sequence>
<name>A0AAN8Y6Y0_SOLBU</name>
<comment type="caution">
    <text evidence="1">The sequence shown here is derived from an EMBL/GenBank/DDBJ whole genome shotgun (WGS) entry which is preliminary data.</text>
</comment>
<evidence type="ECO:0000313" key="2">
    <source>
        <dbReference type="Proteomes" id="UP001371456"/>
    </source>
</evidence>